<sequence>MARKREIVPSEARLWLGVLLDAAFDPTSRTLDLARSAEIANHHTQANGPRDALRLTARDGKTQLLALAGDLTAYPEDYSDQRQAELLLAWAERWIQPEDWGRLAARVRKRRQKMRQSGGE</sequence>
<gene>
    <name evidence="1" type="ORF">BCL93_1219</name>
</gene>
<organism evidence="1 2">
    <name type="scientific">Onishia taeanensis</name>
    <dbReference type="NCBI Taxonomy" id="284577"/>
    <lineage>
        <taxon>Bacteria</taxon>
        <taxon>Pseudomonadati</taxon>
        <taxon>Pseudomonadota</taxon>
        <taxon>Gammaproteobacteria</taxon>
        <taxon>Oceanospirillales</taxon>
        <taxon>Halomonadaceae</taxon>
        <taxon>Onishia</taxon>
    </lineage>
</organism>
<dbReference type="EMBL" id="QLSX01000021">
    <property type="protein sequence ID" value="RAR56739.1"/>
    <property type="molecule type" value="Genomic_DNA"/>
</dbReference>
<proteinExistence type="predicted"/>
<evidence type="ECO:0000313" key="2">
    <source>
        <dbReference type="Proteomes" id="UP000249700"/>
    </source>
</evidence>
<dbReference type="OrthoDB" id="6169543at2"/>
<protein>
    <submittedName>
        <fullName evidence="1">Uncharacterized protein</fullName>
    </submittedName>
</protein>
<reference evidence="1 2" key="1">
    <citation type="submission" date="2018-06" db="EMBL/GenBank/DDBJ databases">
        <title>Comparative analysis of microorganisms from saline springs in Andes Mountain Range, Colombia.</title>
        <authorList>
            <person name="Rubin E."/>
        </authorList>
    </citation>
    <scope>NUCLEOTIDE SEQUENCE [LARGE SCALE GENOMIC DNA]</scope>
    <source>
        <strain evidence="1 2">USBA-857</strain>
    </source>
</reference>
<accession>A0A328XDJ4</accession>
<name>A0A328XDJ4_9GAMM</name>
<comment type="caution">
    <text evidence="1">The sequence shown here is derived from an EMBL/GenBank/DDBJ whole genome shotgun (WGS) entry which is preliminary data.</text>
</comment>
<dbReference type="Proteomes" id="UP000249700">
    <property type="component" value="Unassembled WGS sequence"/>
</dbReference>
<dbReference type="RefSeq" id="WP_110691221.1">
    <property type="nucleotide sequence ID" value="NZ_QLSX01000021.1"/>
</dbReference>
<evidence type="ECO:0000313" key="1">
    <source>
        <dbReference type="EMBL" id="RAR56739.1"/>
    </source>
</evidence>
<dbReference type="AlphaFoldDB" id="A0A328XDJ4"/>